<dbReference type="Proteomes" id="UP000681027">
    <property type="component" value="Unassembled WGS sequence"/>
</dbReference>
<feature type="domain" description="4Fe-4S ferredoxin-type" evidence="4">
    <location>
        <begin position="9"/>
        <end position="40"/>
    </location>
</feature>
<evidence type="ECO:0000256" key="1">
    <source>
        <dbReference type="ARBA" id="ARBA00022723"/>
    </source>
</evidence>
<evidence type="ECO:0000259" key="4">
    <source>
        <dbReference type="PROSITE" id="PS51379"/>
    </source>
</evidence>
<comment type="caution">
    <text evidence="5">The sequence shown here is derived from an EMBL/GenBank/DDBJ whole genome shotgun (WGS) entry which is preliminary data.</text>
</comment>
<dbReference type="InterPro" id="IPR017900">
    <property type="entry name" value="4Fe4S_Fe_S_CS"/>
</dbReference>
<organism evidence="5 6">
    <name type="scientific">Cytobacillus citreus</name>
    <dbReference type="NCBI Taxonomy" id="2833586"/>
    <lineage>
        <taxon>Bacteria</taxon>
        <taxon>Bacillati</taxon>
        <taxon>Bacillota</taxon>
        <taxon>Bacilli</taxon>
        <taxon>Bacillales</taxon>
        <taxon>Bacillaceae</taxon>
        <taxon>Cytobacillus</taxon>
    </lineage>
</organism>
<reference evidence="5 6" key="1">
    <citation type="submission" date="2021-05" db="EMBL/GenBank/DDBJ databases">
        <title>Novel Bacillus species.</title>
        <authorList>
            <person name="Liu G."/>
        </authorList>
    </citation>
    <scope>NUCLEOTIDE SEQUENCE [LARGE SCALE GENOMIC DNA]</scope>
    <source>
        <strain evidence="5 6">FJAT-49705</strain>
    </source>
</reference>
<dbReference type="Gene3D" id="3.30.70.20">
    <property type="match status" value="1"/>
</dbReference>
<dbReference type="Pfam" id="PF12838">
    <property type="entry name" value="Fer4_7"/>
    <property type="match status" value="1"/>
</dbReference>
<evidence type="ECO:0000313" key="6">
    <source>
        <dbReference type="Proteomes" id="UP000681027"/>
    </source>
</evidence>
<keyword evidence="6" id="KW-1185">Reference proteome</keyword>
<protein>
    <submittedName>
        <fullName evidence="5">4Fe-4S dicluster domain-containing protein</fullName>
    </submittedName>
</protein>
<keyword evidence="3" id="KW-0411">Iron-sulfur</keyword>
<dbReference type="PROSITE" id="PS00198">
    <property type="entry name" value="4FE4S_FER_1"/>
    <property type="match status" value="1"/>
</dbReference>
<dbReference type="SUPFAM" id="SSF54862">
    <property type="entry name" value="4Fe-4S ferredoxins"/>
    <property type="match status" value="1"/>
</dbReference>
<gene>
    <name evidence="5" type="ORF">KHA94_05175</name>
</gene>
<accession>A0ABS5NR42</accession>
<keyword evidence="2" id="KW-0408">Iron</keyword>
<name>A0ABS5NR42_9BACI</name>
<sequence>MTDGAKLINTPVLNPNESPCTFCRKCVDVCPTDALSITSFLEDPSLGKATIQNKSCLSFKEVMCDYCVRSCPAEGAIALID</sequence>
<proteinExistence type="predicted"/>
<dbReference type="PROSITE" id="PS51379">
    <property type="entry name" value="4FE4S_FER_2"/>
    <property type="match status" value="1"/>
</dbReference>
<evidence type="ECO:0000313" key="5">
    <source>
        <dbReference type="EMBL" id="MBS4189603.1"/>
    </source>
</evidence>
<evidence type="ECO:0000256" key="3">
    <source>
        <dbReference type="ARBA" id="ARBA00023014"/>
    </source>
</evidence>
<keyword evidence="1" id="KW-0479">Metal-binding</keyword>
<evidence type="ECO:0000256" key="2">
    <source>
        <dbReference type="ARBA" id="ARBA00023004"/>
    </source>
</evidence>
<dbReference type="InterPro" id="IPR017896">
    <property type="entry name" value="4Fe4S_Fe-S-bd"/>
</dbReference>
<dbReference type="EMBL" id="JAGYPM010000001">
    <property type="protein sequence ID" value="MBS4189603.1"/>
    <property type="molecule type" value="Genomic_DNA"/>
</dbReference>
<dbReference type="RefSeq" id="WP_213101309.1">
    <property type="nucleotide sequence ID" value="NZ_JAGYPM010000001.1"/>
</dbReference>